<proteinExistence type="predicted"/>
<reference evidence="2" key="2">
    <citation type="journal article" date="2022" name="BMC Genomics">
        <title>Comparative genome analysis of mycobacteria focusing on tRNA and non-coding RNA.</title>
        <authorList>
            <person name="Behra P.R.K."/>
            <person name="Pettersson B.M.F."/>
            <person name="Ramesh M."/>
            <person name="Das S."/>
            <person name="Dasgupta S."/>
            <person name="Kirsebom L.A."/>
        </authorList>
    </citation>
    <scope>NUCLEOTIDE SEQUENCE</scope>
    <source>
        <strain evidence="2">DSM 44838</strain>
    </source>
</reference>
<keyword evidence="3" id="KW-1185">Reference proteome</keyword>
<evidence type="ECO:0000313" key="3">
    <source>
        <dbReference type="Proteomes" id="UP001141629"/>
    </source>
</evidence>
<keyword evidence="1" id="KW-0472">Membrane</keyword>
<dbReference type="RefSeq" id="WP_263996892.1">
    <property type="nucleotide sequence ID" value="NZ_JACKVK010000008.1"/>
</dbReference>
<evidence type="ECO:0000256" key="1">
    <source>
        <dbReference type="SAM" id="Phobius"/>
    </source>
</evidence>
<evidence type="ECO:0000313" key="2">
    <source>
        <dbReference type="EMBL" id="MCV7422149.1"/>
    </source>
</evidence>
<reference evidence="2" key="1">
    <citation type="submission" date="2020-07" db="EMBL/GenBank/DDBJ databases">
        <authorList>
            <person name="Pettersson B.M.F."/>
            <person name="Behra P.R.K."/>
            <person name="Ramesh M."/>
            <person name="Das S."/>
            <person name="Dasgupta S."/>
            <person name="Kirsebom L.A."/>
        </authorList>
    </citation>
    <scope>NUCLEOTIDE SEQUENCE</scope>
    <source>
        <strain evidence="2">DSM 44838</strain>
    </source>
</reference>
<dbReference type="Proteomes" id="UP001141629">
    <property type="component" value="Unassembled WGS sequence"/>
</dbReference>
<sequence length="179" mass="18171">MSSPATRAKLLRGVLVGGCSALLTAFAHTVGGGDLPAGAAVPTLLLVCATVGAFASRVPRIGRHADVAALVAALGGAQLLGHVALIVDGGHHGAVNTSGSMLAAHAGAAIVLAVLINFSEWLYVLASSVSTWLRLVVVDRSPARVTQAWQPVDVGVPPVRWWRSGLGMRAPPAWSPLGA</sequence>
<accession>A0A9X3BTZ3</accession>
<feature type="transmembrane region" description="Helical" evidence="1">
    <location>
        <begin position="67"/>
        <end position="87"/>
    </location>
</feature>
<keyword evidence="1" id="KW-1133">Transmembrane helix</keyword>
<organism evidence="2 3">
    <name type="scientific">Mycobacterium yunnanensis</name>
    <dbReference type="NCBI Taxonomy" id="368477"/>
    <lineage>
        <taxon>Bacteria</taxon>
        <taxon>Bacillati</taxon>
        <taxon>Actinomycetota</taxon>
        <taxon>Actinomycetes</taxon>
        <taxon>Mycobacteriales</taxon>
        <taxon>Mycobacteriaceae</taxon>
        <taxon>Mycobacterium</taxon>
    </lineage>
</organism>
<feature type="transmembrane region" description="Helical" evidence="1">
    <location>
        <begin position="102"/>
        <end position="125"/>
    </location>
</feature>
<protein>
    <submittedName>
        <fullName evidence="2">Uncharacterized protein</fullName>
    </submittedName>
</protein>
<dbReference type="AlphaFoldDB" id="A0A9X3BTZ3"/>
<dbReference type="EMBL" id="JACKVK010000008">
    <property type="protein sequence ID" value="MCV7422149.1"/>
    <property type="molecule type" value="Genomic_DNA"/>
</dbReference>
<comment type="caution">
    <text evidence="2">The sequence shown here is derived from an EMBL/GenBank/DDBJ whole genome shotgun (WGS) entry which is preliminary data.</text>
</comment>
<name>A0A9X3BTZ3_9MYCO</name>
<gene>
    <name evidence="2" type="ORF">H7K45_16490</name>
</gene>
<feature type="transmembrane region" description="Helical" evidence="1">
    <location>
        <begin position="37"/>
        <end position="55"/>
    </location>
</feature>
<keyword evidence="1" id="KW-0812">Transmembrane</keyword>